<evidence type="ECO:0000313" key="2">
    <source>
        <dbReference type="Proteomes" id="UP000818323"/>
    </source>
</evidence>
<evidence type="ECO:0000313" key="1">
    <source>
        <dbReference type="EMBL" id="NBJ26188.1"/>
    </source>
</evidence>
<proteinExistence type="predicted"/>
<organism evidence="1 2">
    <name type="scientific">Microvirga arsenatis</name>
    <dbReference type="NCBI Taxonomy" id="2692265"/>
    <lineage>
        <taxon>Bacteria</taxon>
        <taxon>Pseudomonadati</taxon>
        <taxon>Pseudomonadota</taxon>
        <taxon>Alphaproteobacteria</taxon>
        <taxon>Hyphomicrobiales</taxon>
        <taxon>Methylobacteriaceae</taxon>
        <taxon>Microvirga</taxon>
    </lineage>
</organism>
<name>A0ABW9Z1H5_9HYPH</name>
<sequence>MPVFTRTLSGFRNYKLFTKKDVTAFCEGGSSSIAPADALAGRSNAGAEDITFWDIITSVCVPGQTFHLKAVGDCNAVHAIADWLIANNVKAACAFIDRDWRDFDGTMRVDNRAIYTPDYAWENTVVRPEVIAETILSLGHLPRSHKRPAVAFSTNYLRDLQHALRWPIYMDISGIGSGASFVDKTERCGGAIDLSSGGDLRVDRAQLRARFKRQRHQYQRNIKVTIGQTSSPRLIPGHVLMGAAICIVQSYLKKAGVKGHSGPSIRAALLQQFRQSFGTGPWRHERTYFRRALGRIPT</sequence>
<accession>A0ABW9Z1H5</accession>
<reference evidence="1 2" key="1">
    <citation type="submission" date="2020-01" db="EMBL/GenBank/DDBJ databases">
        <title>Microvirga sp. nov., an arsenate reduction bacterium isolated from Tibet hotspring sediments.</title>
        <authorList>
            <person name="Yuan C.-G."/>
        </authorList>
    </citation>
    <scope>NUCLEOTIDE SEQUENCE [LARGE SCALE GENOMIC DNA]</scope>
    <source>
        <strain evidence="1 2">SYSU G3D203</strain>
    </source>
</reference>
<dbReference type="EMBL" id="JAAAXJ010000011">
    <property type="protein sequence ID" value="NBJ26188.1"/>
    <property type="molecule type" value="Genomic_DNA"/>
</dbReference>
<dbReference type="RefSeq" id="WP_161724803.1">
    <property type="nucleotide sequence ID" value="NZ_JAAAXI010000014.1"/>
</dbReference>
<evidence type="ECO:0008006" key="3">
    <source>
        <dbReference type="Google" id="ProtNLM"/>
    </source>
</evidence>
<dbReference type="Proteomes" id="UP000818323">
    <property type="component" value="Unassembled WGS sequence"/>
</dbReference>
<gene>
    <name evidence="1" type="ORF">GR303_17745</name>
</gene>
<keyword evidence="2" id="KW-1185">Reference proteome</keyword>
<comment type="caution">
    <text evidence="1">The sequence shown here is derived from an EMBL/GenBank/DDBJ whole genome shotgun (WGS) entry which is preliminary data.</text>
</comment>
<protein>
    <recommendedName>
        <fullName evidence="3">DUF4435 domain-containing protein</fullName>
    </recommendedName>
</protein>